<proteinExistence type="predicted"/>
<gene>
    <name evidence="1" type="ORF">ES332_D12G088600v1</name>
</gene>
<organism evidence="1 2">
    <name type="scientific">Gossypium tomentosum</name>
    <name type="common">Hawaiian cotton</name>
    <name type="synonym">Gossypium sandvicense</name>
    <dbReference type="NCBI Taxonomy" id="34277"/>
    <lineage>
        <taxon>Eukaryota</taxon>
        <taxon>Viridiplantae</taxon>
        <taxon>Streptophyta</taxon>
        <taxon>Embryophyta</taxon>
        <taxon>Tracheophyta</taxon>
        <taxon>Spermatophyta</taxon>
        <taxon>Magnoliopsida</taxon>
        <taxon>eudicotyledons</taxon>
        <taxon>Gunneridae</taxon>
        <taxon>Pentapetalae</taxon>
        <taxon>rosids</taxon>
        <taxon>malvids</taxon>
        <taxon>Malvales</taxon>
        <taxon>Malvaceae</taxon>
        <taxon>Malvoideae</taxon>
        <taxon>Gossypium</taxon>
    </lineage>
</organism>
<dbReference type="Proteomes" id="UP000322667">
    <property type="component" value="Chromosome D12"/>
</dbReference>
<evidence type="ECO:0000313" key="1">
    <source>
        <dbReference type="EMBL" id="TYH38121.1"/>
    </source>
</evidence>
<protein>
    <submittedName>
        <fullName evidence="1">Uncharacterized protein</fullName>
    </submittedName>
</protein>
<keyword evidence="2" id="KW-1185">Reference proteome</keyword>
<dbReference type="EMBL" id="CM017634">
    <property type="protein sequence ID" value="TYH38121.1"/>
    <property type="molecule type" value="Genomic_DNA"/>
</dbReference>
<evidence type="ECO:0000313" key="2">
    <source>
        <dbReference type="Proteomes" id="UP000322667"/>
    </source>
</evidence>
<name>A0A5D2I6B0_GOSTO</name>
<accession>A0A5D2I6B0</accession>
<dbReference type="AlphaFoldDB" id="A0A5D2I6B0"/>
<sequence>MAPMACKGVRRLAGTWRGSCECYYLRGEWLVRR</sequence>
<reference evidence="1 2" key="1">
    <citation type="submission" date="2019-07" db="EMBL/GenBank/DDBJ databases">
        <title>WGS assembly of Gossypium tomentosum.</title>
        <authorList>
            <person name="Chen Z.J."/>
            <person name="Sreedasyam A."/>
            <person name="Ando A."/>
            <person name="Song Q."/>
            <person name="De L."/>
            <person name="Hulse-Kemp A."/>
            <person name="Ding M."/>
            <person name="Ye W."/>
            <person name="Kirkbride R."/>
            <person name="Jenkins J."/>
            <person name="Plott C."/>
            <person name="Lovell J."/>
            <person name="Lin Y.-M."/>
            <person name="Vaughn R."/>
            <person name="Liu B."/>
            <person name="Li W."/>
            <person name="Simpson S."/>
            <person name="Scheffler B."/>
            <person name="Saski C."/>
            <person name="Grover C."/>
            <person name="Hu G."/>
            <person name="Conover J."/>
            <person name="Carlson J."/>
            <person name="Shu S."/>
            <person name="Boston L."/>
            <person name="Williams M."/>
            <person name="Peterson D."/>
            <person name="Mcgee K."/>
            <person name="Jones D."/>
            <person name="Wendel J."/>
            <person name="Stelly D."/>
            <person name="Grimwood J."/>
            <person name="Schmutz J."/>
        </authorList>
    </citation>
    <scope>NUCLEOTIDE SEQUENCE [LARGE SCALE GENOMIC DNA]</scope>
    <source>
        <strain evidence="1">7179.01</strain>
    </source>
</reference>